<evidence type="ECO:0000256" key="1">
    <source>
        <dbReference type="SAM" id="MobiDB-lite"/>
    </source>
</evidence>
<accession>A0A843X1A4</accession>
<proteinExistence type="predicted"/>
<gene>
    <name evidence="2" type="ORF">Taro_043328</name>
</gene>
<dbReference type="Proteomes" id="UP000652761">
    <property type="component" value="Unassembled WGS sequence"/>
</dbReference>
<comment type="caution">
    <text evidence="2">The sequence shown here is derived from an EMBL/GenBank/DDBJ whole genome shotgun (WGS) entry which is preliminary data.</text>
</comment>
<dbReference type="Pfam" id="PF03004">
    <property type="entry name" value="Transposase_24"/>
    <property type="match status" value="1"/>
</dbReference>
<reference evidence="2" key="1">
    <citation type="submission" date="2017-07" db="EMBL/GenBank/DDBJ databases">
        <title>Taro Niue Genome Assembly and Annotation.</title>
        <authorList>
            <person name="Atibalentja N."/>
            <person name="Keating K."/>
            <person name="Fields C.J."/>
        </authorList>
    </citation>
    <scope>NUCLEOTIDE SEQUENCE</scope>
    <source>
        <strain evidence="2">Niue_2</strain>
        <tissue evidence="2">Leaf</tissue>
    </source>
</reference>
<keyword evidence="3" id="KW-1185">Reference proteome</keyword>
<evidence type="ECO:0000313" key="3">
    <source>
        <dbReference type="Proteomes" id="UP000652761"/>
    </source>
</evidence>
<dbReference type="InterPro" id="IPR004252">
    <property type="entry name" value="Probable_transposase_24"/>
</dbReference>
<sequence>MKAPTAAAKTCEACRADSHPREEGADGCCEDLRSARSAVIHERKALAKRAWPAVIRERKAPTAAANLRSVQGRQLSVRGRHQRLPRTCEVCRARLSFARERQLGSDHLDGSRWLGIHEEASMGHGAWCATARAGFKGLERWGGFKHYKGKTFEDTVTSVPVGVDSSDWQTMCEKWNTREEQDIAERNRQNRTHQKMTYRRGHTSIYQLKDDFVKTHQREPDRMKIFRMGRGKDVHDRTQQWVDDESNDHFRRNHMTTPSVQSDDVSPISVEDAFIAVMGWDKPGRVHCTDKAETFGNWYGRREGSSSSDGYHTQVHQLQNQNKKMEELCAERSRDLQELHDICNQMSEMRALTQRLAGQPSHVSPPAVEGSDVSTNNYDDNDD</sequence>
<dbReference type="EMBL" id="NMUH01004672">
    <property type="protein sequence ID" value="MQM10434.1"/>
    <property type="molecule type" value="Genomic_DNA"/>
</dbReference>
<protein>
    <submittedName>
        <fullName evidence="2">Uncharacterized protein</fullName>
    </submittedName>
</protein>
<feature type="compositionally biased region" description="Polar residues" evidence="1">
    <location>
        <begin position="372"/>
        <end position="383"/>
    </location>
</feature>
<dbReference type="AlphaFoldDB" id="A0A843X1A4"/>
<feature type="region of interest" description="Disordered" evidence="1">
    <location>
        <begin position="353"/>
        <end position="383"/>
    </location>
</feature>
<name>A0A843X1A4_COLES</name>
<evidence type="ECO:0000313" key="2">
    <source>
        <dbReference type="EMBL" id="MQM10434.1"/>
    </source>
</evidence>
<organism evidence="2 3">
    <name type="scientific">Colocasia esculenta</name>
    <name type="common">Wild taro</name>
    <name type="synonym">Arum esculentum</name>
    <dbReference type="NCBI Taxonomy" id="4460"/>
    <lineage>
        <taxon>Eukaryota</taxon>
        <taxon>Viridiplantae</taxon>
        <taxon>Streptophyta</taxon>
        <taxon>Embryophyta</taxon>
        <taxon>Tracheophyta</taxon>
        <taxon>Spermatophyta</taxon>
        <taxon>Magnoliopsida</taxon>
        <taxon>Liliopsida</taxon>
        <taxon>Araceae</taxon>
        <taxon>Aroideae</taxon>
        <taxon>Colocasieae</taxon>
        <taxon>Colocasia</taxon>
    </lineage>
</organism>